<dbReference type="PROSITE" id="PS51257">
    <property type="entry name" value="PROKAR_LIPOPROTEIN"/>
    <property type="match status" value="1"/>
</dbReference>
<dbReference type="EMBL" id="MVDE01000022">
    <property type="protein sequence ID" value="PKQ64678.1"/>
    <property type="molecule type" value="Genomic_DNA"/>
</dbReference>
<protein>
    <recommendedName>
        <fullName evidence="3">Substrate import-associated zinc metallohydrolase lipoprotein</fullName>
    </recommendedName>
</protein>
<evidence type="ECO:0008006" key="3">
    <source>
        <dbReference type="Google" id="ProtNLM"/>
    </source>
</evidence>
<gene>
    <name evidence="1" type="ORF">BZG01_14190</name>
</gene>
<dbReference type="AlphaFoldDB" id="A0A2N3I2Z3"/>
<accession>A0A2N3I2Z3</accession>
<organism evidence="1 2">
    <name type="scientific">Labilibaculum manganireducens</name>
    <dbReference type="NCBI Taxonomy" id="1940525"/>
    <lineage>
        <taxon>Bacteria</taxon>
        <taxon>Pseudomonadati</taxon>
        <taxon>Bacteroidota</taxon>
        <taxon>Bacteroidia</taxon>
        <taxon>Marinilabiliales</taxon>
        <taxon>Marinifilaceae</taxon>
        <taxon>Labilibaculum</taxon>
    </lineage>
</organism>
<proteinExistence type="predicted"/>
<name>A0A2N3I2Z3_9BACT</name>
<keyword evidence="2" id="KW-1185">Reference proteome</keyword>
<dbReference type="Gene3D" id="3.40.390.70">
    <property type="match status" value="1"/>
</dbReference>
<dbReference type="Proteomes" id="UP000233618">
    <property type="component" value="Unassembled WGS sequence"/>
</dbReference>
<dbReference type="RefSeq" id="WP_180327328.1">
    <property type="nucleotide sequence ID" value="NZ_MVDE01000022.1"/>
</dbReference>
<reference evidence="1 2" key="1">
    <citation type="journal article" date="2017" name="Front. Microbiol.">
        <title>Labilibaculum manganireducens gen. nov., sp. nov. and Labilibaculum filiforme sp. nov., Novel Bacteroidetes Isolated from Subsurface Sediments of the Baltic Sea.</title>
        <authorList>
            <person name="Vandieken V."/>
            <person name="Marshall I.P."/>
            <person name="Niemann H."/>
            <person name="Engelen B."/>
            <person name="Cypionka H."/>
        </authorList>
    </citation>
    <scope>NUCLEOTIDE SEQUENCE [LARGE SCALE GENOMIC DNA]</scope>
    <source>
        <strain evidence="1 2">59.10-2M</strain>
    </source>
</reference>
<dbReference type="InterPro" id="IPR030890">
    <property type="entry name" value="LP_HExxH_w_TonB"/>
</dbReference>
<evidence type="ECO:0000313" key="1">
    <source>
        <dbReference type="EMBL" id="PKQ64678.1"/>
    </source>
</evidence>
<sequence length="328" mass="37588">MRKTRILFYLLVAGLLFSCDDDDKAVYVPEVTEESTDEISVYFRANFLNPYGTAVRWQWVDRYVDDTKKVTPPLRDVCIPMGKFILDFWLAPFIKTEAGEAFMQEHFPPEIIFIGSPMYNPDGQSVTLGYADAGARITFTEVNSFDLSNKSWLLRQLRTAEHEYGHIIHQKNNLPNGYKEVSPENYKSNNWINMGEDVQVNGPKISREAITLGMTSNYGSSDVNEDFCELLSIYLTSEYDEFAARYLTHEPTAPYQKVDDQGNPVVDDDGNPVMLKPADDAEGMNEGRDLISVKLKMIKDYYLEKFDIDLDQVRDDVMIKINESLNQE</sequence>
<evidence type="ECO:0000313" key="2">
    <source>
        <dbReference type="Proteomes" id="UP000233618"/>
    </source>
</evidence>
<comment type="caution">
    <text evidence="1">The sequence shown here is derived from an EMBL/GenBank/DDBJ whole genome shotgun (WGS) entry which is preliminary data.</text>
</comment>
<dbReference type="NCBIfam" id="TIGR04549">
    <property type="entry name" value="LP_HExxH_w_tonB"/>
    <property type="match status" value="1"/>
</dbReference>
<dbReference type="Pfam" id="PF15890">
    <property type="entry name" value="Peptidase_Mx1"/>
    <property type="match status" value="1"/>
</dbReference>